<gene>
    <name evidence="1" type="ORF">COA17_11460</name>
</gene>
<protein>
    <recommendedName>
        <fullName evidence="3">DUF1178 domain-containing protein</fullName>
    </recommendedName>
</protein>
<accession>A0A2A4HYJ7</accession>
<sequence length="144" mass="15376">MIVFDLRCGGGHVFEAWFASGAAFEQQRDCKLVSCPLCGDVEIGKAVMAPNVAPKGNRDTAPFATDDDRRAILARLAEVQARLLSNSRWVGSDFAREARAMHDGDSEHAAIHGQASTAEVTALIEDGVPVAPLPLPVTPPKQLN</sequence>
<dbReference type="Proteomes" id="UP000218784">
    <property type="component" value="Unassembled WGS sequence"/>
</dbReference>
<proteinExistence type="predicted"/>
<comment type="caution">
    <text evidence="1">The sequence shown here is derived from an EMBL/GenBank/DDBJ whole genome shotgun (WGS) entry which is preliminary data.</text>
</comment>
<dbReference type="AlphaFoldDB" id="A0A2A4HYJ7"/>
<keyword evidence="2" id="KW-1185">Reference proteome</keyword>
<evidence type="ECO:0008006" key="3">
    <source>
        <dbReference type="Google" id="ProtNLM"/>
    </source>
</evidence>
<evidence type="ECO:0000313" key="1">
    <source>
        <dbReference type="EMBL" id="PCG08758.1"/>
    </source>
</evidence>
<dbReference type="PIRSF" id="PIRSF032131">
    <property type="entry name" value="UCP032131"/>
    <property type="match status" value="1"/>
</dbReference>
<dbReference type="InterPro" id="IPR009562">
    <property type="entry name" value="DUF1178"/>
</dbReference>
<name>A0A2A4HYJ7_9SPHN</name>
<reference evidence="1 2" key="1">
    <citation type="submission" date="2017-09" db="EMBL/GenBank/DDBJ databases">
        <title>Sphingomonas ginsenosidimutans KACC 14949, whole genome shotgun sequence.</title>
        <authorList>
            <person name="Feng G."/>
            <person name="Zhu H."/>
        </authorList>
    </citation>
    <scope>NUCLEOTIDE SEQUENCE [LARGE SCALE GENOMIC DNA]</scope>
    <source>
        <strain evidence="1 2">KACC 14949</strain>
    </source>
</reference>
<organism evidence="1 2">
    <name type="scientific">Sphingomonas ginsenosidimutans</name>
    <dbReference type="NCBI Taxonomy" id="862134"/>
    <lineage>
        <taxon>Bacteria</taxon>
        <taxon>Pseudomonadati</taxon>
        <taxon>Pseudomonadota</taxon>
        <taxon>Alphaproteobacteria</taxon>
        <taxon>Sphingomonadales</taxon>
        <taxon>Sphingomonadaceae</taxon>
        <taxon>Sphingomonas</taxon>
    </lineage>
</organism>
<dbReference type="RefSeq" id="WP_096612550.1">
    <property type="nucleotide sequence ID" value="NZ_NWVD01000004.1"/>
</dbReference>
<dbReference type="EMBL" id="NWVD01000004">
    <property type="protein sequence ID" value="PCG08758.1"/>
    <property type="molecule type" value="Genomic_DNA"/>
</dbReference>
<dbReference type="Pfam" id="PF06676">
    <property type="entry name" value="DUF1178"/>
    <property type="match status" value="1"/>
</dbReference>
<evidence type="ECO:0000313" key="2">
    <source>
        <dbReference type="Proteomes" id="UP000218784"/>
    </source>
</evidence>